<gene>
    <name evidence="1" type="ORF">DPMN_052305</name>
</gene>
<dbReference type="EMBL" id="JAIWYP010000012">
    <property type="protein sequence ID" value="KAH3726438.1"/>
    <property type="molecule type" value="Genomic_DNA"/>
</dbReference>
<sequence length="52" mass="6008">MPRNQSLAEIRVQERGLMKNRVPEVGLVQLLALLEAKAFMRTLPTYLSRLQK</sequence>
<reference evidence="1" key="1">
    <citation type="journal article" date="2019" name="bioRxiv">
        <title>The Genome of the Zebra Mussel, Dreissena polymorpha: A Resource for Invasive Species Research.</title>
        <authorList>
            <person name="McCartney M.A."/>
            <person name="Auch B."/>
            <person name="Kono T."/>
            <person name="Mallez S."/>
            <person name="Zhang Y."/>
            <person name="Obille A."/>
            <person name="Becker A."/>
            <person name="Abrahante J.E."/>
            <person name="Garbe J."/>
            <person name="Badalamenti J.P."/>
            <person name="Herman A."/>
            <person name="Mangelson H."/>
            <person name="Liachko I."/>
            <person name="Sullivan S."/>
            <person name="Sone E.D."/>
            <person name="Koren S."/>
            <person name="Silverstein K.A.T."/>
            <person name="Beckman K.B."/>
            <person name="Gohl D.M."/>
        </authorList>
    </citation>
    <scope>NUCLEOTIDE SEQUENCE</scope>
    <source>
        <strain evidence="1">Duluth1</strain>
        <tissue evidence="1">Whole animal</tissue>
    </source>
</reference>
<evidence type="ECO:0000313" key="2">
    <source>
        <dbReference type="Proteomes" id="UP000828390"/>
    </source>
</evidence>
<comment type="caution">
    <text evidence="1">The sequence shown here is derived from an EMBL/GenBank/DDBJ whole genome shotgun (WGS) entry which is preliminary data.</text>
</comment>
<proteinExistence type="predicted"/>
<name>A0A9D4CJG6_DREPO</name>
<accession>A0A9D4CJG6</accession>
<reference evidence="1" key="2">
    <citation type="submission" date="2020-11" db="EMBL/GenBank/DDBJ databases">
        <authorList>
            <person name="McCartney M.A."/>
            <person name="Auch B."/>
            <person name="Kono T."/>
            <person name="Mallez S."/>
            <person name="Becker A."/>
            <person name="Gohl D.M."/>
            <person name="Silverstein K.A.T."/>
            <person name="Koren S."/>
            <person name="Bechman K.B."/>
            <person name="Herman A."/>
            <person name="Abrahante J.E."/>
            <person name="Garbe J."/>
        </authorList>
    </citation>
    <scope>NUCLEOTIDE SEQUENCE</scope>
    <source>
        <strain evidence="1">Duluth1</strain>
        <tissue evidence="1">Whole animal</tissue>
    </source>
</reference>
<keyword evidence="2" id="KW-1185">Reference proteome</keyword>
<organism evidence="1 2">
    <name type="scientific">Dreissena polymorpha</name>
    <name type="common">Zebra mussel</name>
    <name type="synonym">Mytilus polymorpha</name>
    <dbReference type="NCBI Taxonomy" id="45954"/>
    <lineage>
        <taxon>Eukaryota</taxon>
        <taxon>Metazoa</taxon>
        <taxon>Spiralia</taxon>
        <taxon>Lophotrochozoa</taxon>
        <taxon>Mollusca</taxon>
        <taxon>Bivalvia</taxon>
        <taxon>Autobranchia</taxon>
        <taxon>Heteroconchia</taxon>
        <taxon>Euheterodonta</taxon>
        <taxon>Imparidentia</taxon>
        <taxon>Neoheterodontei</taxon>
        <taxon>Myida</taxon>
        <taxon>Dreissenoidea</taxon>
        <taxon>Dreissenidae</taxon>
        <taxon>Dreissena</taxon>
    </lineage>
</organism>
<evidence type="ECO:0000313" key="1">
    <source>
        <dbReference type="EMBL" id="KAH3726438.1"/>
    </source>
</evidence>
<dbReference type="AlphaFoldDB" id="A0A9D4CJG6"/>
<protein>
    <submittedName>
        <fullName evidence="1">Uncharacterized protein</fullName>
    </submittedName>
</protein>
<dbReference type="Proteomes" id="UP000828390">
    <property type="component" value="Unassembled WGS sequence"/>
</dbReference>